<dbReference type="VEuPathDB" id="TriTrypDB:Lsey_0609_0030"/>
<accession>A0A0N0P291</accession>
<protein>
    <submittedName>
        <fullName evidence="1">Uncharacterized protein</fullName>
    </submittedName>
</protein>
<dbReference type="EMBL" id="LJSK01000609">
    <property type="protein sequence ID" value="KPI82679.1"/>
    <property type="molecule type" value="Genomic_DNA"/>
</dbReference>
<keyword evidence="2" id="KW-1185">Reference proteome</keyword>
<dbReference type="AlphaFoldDB" id="A0A0N0P291"/>
<organism evidence="1 2">
    <name type="scientific">Leptomonas seymouri</name>
    <dbReference type="NCBI Taxonomy" id="5684"/>
    <lineage>
        <taxon>Eukaryota</taxon>
        <taxon>Discoba</taxon>
        <taxon>Euglenozoa</taxon>
        <taxon>Kinetoplastea</taxon>
        <taxon>Metakinetoplastina</taxon>
        <taxon>Trypanosomatida</taxon>
        <taxon>Trypanosomatidae</taxon>
        <taxon>Leishmaniinae</taxon>
        <taxon>Leptomonas</taxon>
    </lineage>
</organism>
<reference evidence="1 2" key="1">
    <citation type="journal article" date="2015" name="PLoS Pathog.">
        <title>Leptomonas seymouri: Adaptations to the Dixenous Life Cycle Analyzed by Genome Sequencing, Transcriptome Profiling and Co-infection with Leishmania donovani.</title>
        <authorList>
            <person name="Kraeva N."/>
            <person name="Butenko A."/>
            <person name="Hlavacova J."/>
            <person name="Kostygov A."/>
            <person name="Myskova J."/>
            <person name="Grybchuk D."/>
            <person name="Lestinova T."/>
            <person name="Votypka J."/>
            <person name="Volf P."/>
            <person name="Opperdoes F."/>
            <person name="Flegontov P."/>
            <person name="Lukes J."/>
            <person name="Yurchenko V."/>
        </authorList>
    </citation>
    <scope>NUCLEOTIDE SEQUENCE [LARGE SCALE GENOMIC DNA]</scope>
    <source>
        <strain evidence="1 2">ATCC 30220</strain>
    </source>
</reference>
<gene>
    <name evidence="1" type="ORF">ABL78_8310</name>
</gene>
<comment type="caution">
    <text evidence="1">The sequence shown here is derived from an EMBL/GenBank/DDBJ whole genome shotgun (WGS) entry which is preliminary data.</text>
</comment>
<dbReference type="Proteomes" id="UP000038009">
    <property type="component" value="Unassembled WGS sequence"/>
</dbReference>
<proteinExistence type="predicted"/>
<evidence type="ECO:0000313" key="1">
    <source>
        <dbReference type="EMBL" id="KPI82679.1"/>
    </source>
</evidence>
<name>A0A0N0P291_LEPSE</name>
<sequence>MSCAMSITAVVLSSHSRKRVMRRIEMINRERLATMYGTCTKGASSTPRSAITGKTMAAVSGLPMRV</sequence>
<evidence type="ECO:0000313" key="2">
    <source>
        <dbReference type="Proteomes" id="UP000038009"/>
    </source>
</evidence>